<dbReference type="Proteomes" id="UP000199452">
    <property type="component" value="Unassembled WGS sequence"/>
</dbReference>
<dbReference type="PANTHER" id="PTHR43745:SF2">
    <property type="entry name" value="NITROREDUCTASE MJ1384-RELATED"/>
    <property type="match status" value="1"/>
</dbReference>
<dbReference type="STRING" id="1640674.SAMN05216323_10396"/>
<dbReference type="EMBL" id="FMYP01000039">
    <property type="protein sequence ID" value="SDC59904.1"/>
    <property type="molecule type" value="Genomic_DNA"/>
</dbReference>
<proteinExistence type="predicted"/>
<keyword evidence="1" id="KW-0732">Signal</keyword>
<dbReference type="InterPro" id="IPR029479">
    <property type="entry name" value="Nitroreductase"/>
</dbReference>
<evidence type="ECO:0000259" key="2">
    <source>
        <dbReference type="Pfam" id="PF00881"/>
    </source>
</evidence>
<dbReference type="PANTHER" id="PTHR43745">
    <property type="entry name" value="NITROREDUCTASE MJ1384-RELATED"/>
    <property type="match status" value="1"/>
</dbReference>
<dbReference type="InterPro" id="IPR000415">
    <property type="entry name" value="Nitroreductase-like"/>
</dbReference>
<name>A0A1G6MXE0_9BACT</name>
<feature type="signal peptide" evidence="1">
    <location>
        <begin position="1"/>
        <end position="23"/>
    </location>
</feature>
<dbReference type="InterPro" id="IPR052544">
    <property type="entry name" value="Bacteriocin_Proc_Enz"/>
</dbReference>
<dbReference type="Gene3D" id="3.40.109.10">
    <property type="entry name" value="NADH Oxidase"/>
    <property type="match status" value="1"/>
</dbReference>
<dbReference type="CDD" id="cd02142">
    <property type="entry name" value="McbC_SagB-like_oxidoreductase"/>
    <property type="match status" value="1"/>
</dbReference>
<keyword evidence="4" id="KW-1185">Reference proteome</keyword>
<feature type="chain" id="PRO_5011672127" evidence="1">
    <location>
        <begin position="24"/>
        <end position="216"/>
    </location>
</feature>
<gene>
    <name evidence="3" type="ORF">SAMN05216323_10396</name>
</gene>
<dbReference type="Pfam" id="PF00881">
    <property type="entry name" value="Nitroreductase"/>
    <property type="match status" value="1"/>
</dbReference>
<sequence length="216" mass="23939">MIVMKLKLICFFFCSVYSLVGFSQSMDTIKLPAPQTVGGKPLMEVLKMRKSTRSYTVQELSMQELSNLLWAGCGISRPESGKRTSPSAMNWQEVDIYVALKSGTYRYEPKANLLIPILAGDIRAKTGSQDFVANAPVNLIYVADYSKMNDRPAEMLAMYAGTDTGFISENIYLYCASAGLGTVVRGMFDREELKTLLSLPENKHVVFTQTVGYPAP</sequence>
<reference evidence="3 4" key="1">
    <citation type="submission" date="2016-09" db="EMBL/GenBank/DDBJ databases">
        <authorList>
            <person name="Capua I."/>
            <person name="De Benedictis P."/>
            <person name="Joannis T."/>
            <person name="Lombin L.H."/>
            <person name="Cattoli G."/>
        </authorList>
    </citation>
    <scope>NUCLEOTIDE SEQUENCE [LARGE SCALE GENOMIC DNA]</scope>
    <source>
        <strain evidence="3 4">A7P-90m</strain>
    </source>
</reference>
<dbReference type="GO" id="GO:0016491">
    <property type="term" value="F:oxidoreductase activity"/>
    <property type="evidence" value="ECO:0007669"/>
    <property type="project" value="InterPro"/>
</dbReference>
<dbReference type="SUPFAM" id="SSF55469">
    <property type="entry name" value="FMN-dependent nitroreductase-like"/>
    <property type="match status" value="1"/>
</dbReference>
<dbReference type="AlphaFoldDB" id="A0A1G6MXE0"/>
<accession>A0A1G6MXE0</accession>
<feature type="domain" description="Nitroreductase" evidence="2">
    <location>
        <begin position="47"/>
        <end position="213"/>
    </location>
</feature>
<organism evidence="3 4">
    <name type="scientific">Williamwhitmania taraxaci</name>
    <dbReference type="NCBI Taxonomy" id="1640674"/>
    <lineage>
        <taxon>Bacteria</taxon>
        <taxon>Pseudomonadati</taxon>
        <taxon>Bacteroidota</taxon>
        <taxon>Bacteroidia</taxon>
        <taxon>Bacteroidales</taxon>
        <taxon>Williamwhitmaniaceae</taxon>
        <taxon>Williamwhitmania</taxon>
    </lineage>
</organism>
<protein>
    <submittedName>
        <fullName evidence="3">SagB-type dehydrogenase domain-containing protein</fullName>
    </submittedName>
</protein>
<evidence type="ECO:0000256" key="1">
    <source>
        <dbReference type="SAM" id="SignalP"/>
    </source>
</evidence>
<evidence type="ECO:0000313" key="3">
    <source>
        <dbReference type="EMBL" id="SDC59904.1"/>
    </source>
</evidence>
<evidence type="ECO:0000313" key="4">
    <source>
        <dbReference type="Proteomes" id="UP000199452"/>
    </source>
</evidence>